<keyword evidence="4" id="KW-0418">Kinase</keyword>
<gene>
    <name evidence="7" type="ORF">KSZ_29040</name>
</gene>
<evidence type="ECO:0000313" key="7">
    <source>
        <dbReference type="EMBL" id="GHO84898.1"/>
    </source>
</evidence>
<organism evidence="7 8">
    <name type="scientific">Dictyobacter formicarum</name>
    <dbReference type="NCBI Taxonomy" id="2778368"/>
    <lineage>
        <taxon>Bacteria</taxon>
        <taxon>Bacillati</taxon>
        <taxon>Chloroflexota</taxon>
        <taxon>Ktedonobacteria</taxon>
        <taxon>Ktedonobacterales</taxon>
        <taxon>Dictyobacteraceae</taxon>
        <taxon>Dictyobacter</taxon>
    </lineage>
</organism>
<dbReference type="InterPro" id="IPR005467">
    <property type="entry name" value="His_kinase_dom"/>
</dbReference>
<evidence type="ECO:0000256" key="3">
    <source>
        <dbReference type="ARBA" id="ARBA00022679"/>
    </source>
</evidence>
<dbReference type="Gene3D" id="3.30.565.10">
    <property type="entry name" value="Histidine kinase-like ATPase, C-terminal domain"/>
    <property type="match status" value="1"/>
</dbReference>
<comment type="caution">
    <text evidence="7">The sequence shown here is derived from an EMBL/GenBank/DDBJ whole genome shotgun (WGS) entry which is preliminary data.</text>
</comment>
<evidence type="ECO:0000256" key="4">
    <source>
        <dbReference type="ARBA" id="ARBA00022777"/>
    </source>
</evidence>
<feature type="domain" description="Histidine kinase" evidence="6">
    <location>
        <begin position="1"/>
        <end position="89"/>
    </location>
</feature>
<dbReference type="InterPro" id="IPR003594">
    <property type="entry name" value="HATPase_dom"/>
</dbReference>
<dbReference type="InterPro" id="IPR004358">
    <property type="entry name" value="Sig_transdc_His_kin-like_C"/>
</dbReference>
<evidence type="ECO:0000256" key="2">
    <source>
        <dbReference type="ARBA" id="ARBA00012438"/>
    </source>
</evidence>
<accession>A0ABQ3VGG6</accession>
<dbReference type="PANTHER" id="PTHR43711:SF31">
    <property type="entry name" value="HISTIDINE KINASE"/>
    <property type="match status" value="1"/>
</dbReference>
<dbReference type="PROSITE" id="PS50109">
    <property type="entry name" value="HIS_KIN"/>
    <property type="match status" value="1"/>
</dbReference>
<sequence length="89" mass="9667">MHIGMTDEGDVARVWVNDEGPGLSAEAQQEVWQRFHQVKGIPVQSGSGKGLGLGLYICQILIAEHLGEVGVESTPGEGSTFWFTLPIFR</sequence>
<dbReference type="PRINTS" id="PR00344">
    <property type="entry name" value="BCTRLSENSOR"/>
</dbReference>
<evidence type="ECO:0000313" key="8">
    <source>
        <dbReference type="Proteomes" id="UP000635565"/>
    </source>
</evidence>
<keyword evidence="3" id="KW-0808">Transferase</keyword>
<dbReference type="EC" id="2.7.13.3" evidence="2"/>
<dbReference type="InterPro" id="IPR036890">
    <property type="entry name" value="HATPase_C_sf"/>
</dbReference>
<evidence type="ECO:0000256" key="5">
    <source>
        <dbReference type="ARBA" id="ARBA00023012"/>
    </source>
</evidence>
<proteinExistence type="predicted"/>
<dbReference type="PANTHER" id="PTHR43711">
    <property type="entry name" value="TWO-COMPONENT HISTIDINE KINASE"/>
    <property type="match status" value="1"/>
</dbReference>
<keyword evidence="5" id="KW-0902">Two-component regulatory system</keyword>
<protein>
    <recommendedName>
        <fullName evidence="2">histidine kinase</fullName>
        <ecNumber evidence="2">2.7.13.3</ecNumber>
    </recommendedName>
</protein>
<dbReference type="InterPro" id="IPR050736">
    <property type="entry name" value="Sensor_HK_Regulatory"/>
</dbReference>
<name>A0ABQ3VGG6_9CHLR</name>
<keyword evidence="8" id="KW-1185">Reference proteome</keyword>
<dbReference type="SUPFAM" id="SSF55874">
    <property type="entry name" value="ATPase domain of HSP90 chaperone/DNA topoisomerase II/histidine kinase"/>
    <property type="match status" value="1"/>
</dbReference>
<reference evidence="7 8" key="1">
    <citation type="journal article" date="2021" name="Int. J. Syst. Evol. Microbiol.">
        <title>Reticulibacter mediterranei gen. nov., sp. nov., within the new family Reticulibacteraceae fam. nov., and Ktedonospora formicarum gen. nov., sp. nov., Ktedonobacter robiniae sp. nov., Dictyobacter formicarum sp. nov. and Dictyobacter arantiisoli sp. nov., belonging to the class Ktedonobacteria.</title>
        <authorList>
            <person name="Yabe S."/>
            <person name="Zheng Y."/>
            <person name="Wang C.M."/>
            <person name="Sakai Y."/>
            <person name="Abe K."/>
            <person name="Yokota A."/>
            <person name="Donadio S."/>
            <person name="Cavaletti L."/>
            <person name="Monciardini P."/>
        </authorList>
    </citation>
    <scope>NUCLEOTIDE SEQUENCE [LARGE SCALE GENOMIC DNA]</scope>
    <source>
        <strain evidence="7 8">SOSP1-9</strain>
    </source>
</reference>
<dbReference type="EMBL" id="BNJJ01000007">
    <property type="protein sequence ID" value="GHO84898.1"/>
    <property type="molecule type" value="Genomic_DNA"/>
</dbReference>
<evidence type="ECO:0000259" key="6">
    <source>
        <dbReference type="PROSITE" id="PS50109"/>
    </source>
</evidence>
<dbReference type="Pfam" id="PF02518">
    <property type="entry name" value="HATPase_c"/>
    <property type="match status" value="1"/>
</dbReference>
<dbReference type="SMART" id="SM00387">
    <property type="entry name" value="HATPase_c"/>
    <property type="match status" value="1"/>
</dbReference>
<evidence type="ECO:0000256" key="1">
    <source>
        <dbReference type="ARBA" id="ARBA00000085"/>
    </source>
</evidence>
<comment type="catalytic activity">
    <reaction evidence="1">
        <text>ATP + protein L-histidine = ADP + protein N-phospho-L-histidine.</text>
        <dbReference type="EC" id="2.7.13.3"/>
    </reaction>
</comment>
<dbReference type="Proteomes" id="UP000635565">
    <property type="component" value="Unassembled WGS sequence"/>
</dbReference>